<dbReference type="InterPro" id="IPR024079">
    <property type="entry name" value="MetalloPept_cat_dom_sf"/>
</dbReference>
<keyword evidence="1" id="KW-0472">Membrane</keyword>
<dbReference type="InterPro" id="IPR042252">
    <property type="entry name" value="MtfA_N"/>
</dbReference>
<dbReference type="PANTHER" id="PTHR30164">
    <property type="entry name" value="MTFA PEPTIDASE"/>
    <property type="match status" value="1"/>
</dbReference>
<dbReference type="RefSeq" id="WP_015902680.1">
    <property type="nucleotide sequence ID" value="NC_012115.1"/>
</dbReference>
<dbReference type="CDD" id="cd20169">
    <property type="entry name" value="Peptidase_M90_mtfA"/>
    <property type="match status" value="1"/>
</dbReference>
<dbReference type="SUPFAM" id="SSF55486">
    <property type="entry name" value="Metalloproteases ('zincins'), catalytic domain"/>
    <property type="match status" value="1"/>
</dbReference>
<dbReference type="AlphaFoldDB" id="B9L8U8"/>
<accession>B9L8U8</accession>
<organism evidence="2 3">
    <name type="scientific">Nautilia profundicola (strain ATCC BAA-1463 / DSM 18972 / AmH)</name>
    <dbReference type="NCBI Taxonomy" id="598659"/>
    <lineage>
        <taxon>Bacteria</taxon>
        <taxon>Pseudomonadati</taxon>
        <taxon>Campylobacterota</taxon>
        <taxon>Epsilonproteobacteria</taxon>
        <taxon>Nautiliales</taxon>
        <taxon>Nautiliaceae</taxon>
        <taxon>Nautilia</taxon>
    </lineage>
</organism>
<dbReference type="GO" id="GO:0004177">
    <property type="term" value="F:aminopeptidase activity"/>
    <property type="evidence" value="ECO:0007669"/>
    <property type="project" value="TreeGrafter"/>
</dbReference>
<dbReference type="HOGENOM" id="CLU_063037_0_1_7"/>
<dbReference type="InterPro" id="IPR010384">
    <property type="entry name" value="MtfA_fam"/>
</dbReference>
<evidence type="ECO:0000313" key="2">
    <source>
        <dbReference type="EMBL" id="ACM93628.1"/>
    </source>
</evidence>
<dbReference type="GO" id="GO:0005829">
    <property type="term" value="C:cytosol"/>
    <property type="evidence" value="ECO:0007669"/>
    <property type="project" value="TreeGrafter"/>
</dbReference>
<dbReference type="OrthoDB" id="9786424at2"/>
<keyword evidence="3" id="KW-1185">Reference proteome</keyword>
<dbReference type="eggNOG" id="COG3228">
    <property type="taxonomic scope" value="Bacteria"/>
</dbReference>
<feature type="transmembrane region" description="Helical" evidence="1">
    <location>
        <begin position="6"/>
        <end position="28"/>
    </location>
</feature>
<dbReference type="Proteomes" id="UP000000448">
    <property type="component" value="Chromosome"/>
</dbReference>
<name>B9L8U8_NAUPA</name>
<gene>
    <name evidence="2" type="ordered locus">NAMH_0644</name>
</gene>
<sequence>MDKFKTLLIFLWALFFFFIIFLLIRHFLYLRWLKKLQSTPLDKTDIDVLNKMEVYNKLNEYEKKVIAFKIKRFKKEKEFIGIKINITNEIKTTIAFFACLPTIYNKYYCYDSLKYIYVYPYTIIYNHNNTANGIMTKEELLISGEAVGESVVIVWDEVKKEIHHNLGRNVIIHEFAHELDFENGIVDGIPPINKAFYKEWTKIMFNEYEKFKQKSILNRFLGKYSLIDSYAATNKAEFFAVMSEYYFMKPCLLKKHFPDIYKELKKFYKVQTDVC</sequence>
<evidence type="ECO:0008006" key="4">
    <source>
        <dbReference type="Google" id="ProtNLM"/>
    </source>
</evidence>
<dbReference type="KEGG" id="nam:NAMH_0644"/>
<dbReference type="GO" id="GO:0008237">
    <property type="term" value="F:metallopeptidase activity"/>
    <property type="evidence" value="ECO:0007669"/>
    <property type="project" value="InterPro"/>
</dbReference>
<dbReference type="Pfam" id="PF06167">
    <property type="entry name" value="Peptidase_M90"/>
    <property type="match status" value="1"/>
</dbReference>
<protein>
    <recommendedName>
        <fullName evidence="4">Zinc-dependent peptidase</fullName>
    </recommendedName>
</protein>
<keyword evidence="1" id="KW-0812">Transmembrane</keyword>
<evidence type="ECO:0000256" key="1">
    <source>
        <dbReference type="SAM" id="Phobius"/>
    </source>
</evidence>
<dbReference type="Gene3D" id="3.40.390.10">
    <property type="entry name" value="Collagenase (Catalytic Domain)"/>
    <property type="match status" value="1"/>
</dbReference>
<dbReference type="Gene3D" id="1.10.472.150">
    <property type="entry name" value="Glucose-regulated metallo-peptidase M90, N-terminal domain"/>
    <property type="match status" value="1"/>
</dbReference>
<dbReference type="EMBL" id="CP001279">
    <property type="protein sequence ID" value="ACM93628.1"/>
    <property type="molecule type" value="Genomic_DNA"/>
</dbReference>
<proteinExistence type="predicted"/>
<evidence type="ECO:0000313" key="3">
    <source>
        <dbReference type="Proteomes" id="UP000000448"/>
    </source>
</evidence>
<keyword evidence="1" id="KW-1133">Transmembrane helix</keyword>
<dbReference type="STRING" id="598659.NAMH_0644"/>
<dbReference type="PANTHER" id="PTHR30164:SF2">
    <property type="entry name" value="PROTEIN MTFA"/>
    <property type="match status" value="1"/>
</dbReference>
<reference evidence="2 3" key="1">
    <citation type="journal article" date="2009" name="PLoS Genet.">
        <title>Adaptations to submarine hydrothermal environments exemplified by the genome of Nautilia profundicola.</title>
        <authorList>
            <person name="Campbell B.J."/>
            <person name="Smith J.L."/>
            <person name="Hanson T.E."/>
            <person name="Klotz M.G."/>
            <person name="Stein L.Y."/>
            <person name="Lee C.K."/>
            <person name="Wu D."/>
            <person name="Robinson J.M."/>
            <person name="Khouri H.M."/>
            <person name="Eisen J.A."/>
            <person name="Cary S.C."/>
        </authorList>
    </citation>
    <scope>NUCLEOTIDE SEQUENCE [LARGE SCALE GENOMIC DNA]</scope>
    <source>
        <strain evidence="3">ATCC BAA-1463 / DSM 18972 / AmH</strain>
    </source>
</reference>